<protein>
    <submittedName>
        <fullName evidence="2">Uncharacterized protein</fullName>
    </submittedName>
</protein>
<dbReference type="KEGG" id="vg:37618559"/>
<reference evidence="2 3" key="1">
    <citation type="submission" date="2016-03" db="EMBL/GenBank/DDBJ databases">
        <title>Genome sequences of a Phycodnavirus, Heterosigma akashiwo virus strain 53.</title>
        <authorList>
            <person name="Ueki S."/>
            <person name="Ogura Y."/>
            <person name="Hayashi T."/>
        </authorList>
    </citation>
    <scope>NUCLEOTIDE SEQUENCE [LARGE SCALE GENOMIC DNA]</scope>
    <source>
        <strain evidence="2">HaV53</strain>
    </source>
</reference>
<dbReference type="Proteomes" id="UP000232488">
    <property type="component" value="Segment"/>
</dbReference>
<organism evidence="2 3">
    <name type="scientific">Heterosigma akashiwo virus 01</name>
    <name type="common">HaV01</name>
    <dbReference type="NCBI Taxonomy" id="97195"/>
    <lineage>
        <taxon>Viruses</taxon>
        <taxon>Varidnaviria</taxon>
        <taxon>Bamfordvirae</taxon>
        <taxon>Nucleocytoviricota</taxon>
        <taxon>Megaviricetes</taxon>
        <taxon>Algavirales</taxon>
        <taxon>Phycodnaviridae</taxon>
        <taxon>Raphidovirus</taxon>
        <taxon>Raphidovirus japonicum</taxon>
    </lineage>
</organism>
<keyword evidence="1" id="KW-0812">Transmembrane</keyword>
<dbReference type="EMBL" id="KX008963">
    <property type="protein sequence ID" value="AOM63509.1"/>
    <property type="molecule type" value="Genomic_DNA"/>
</dbReference>
<gene>
    <name evidence="2" type="primary">HaV53_ORF178</name>
</gene>
<proteinExistence type="predicted"/>
<keyword evidence="1" id="KW-0472">Membrane</keyword>
<evidence type="ECO:0000313" key="2">
    <source>
        <dbReference type="EMBL" id="AOM63509.1"/>
    </source>
</evidence>
<sequence length="331" mass="38101">MADVQPISKNPLNNTTVKLGIANVLVILTLCFWGFFIINIRTKDVKTSFDSLNKRMYIIEHGILELSELVEANRIRNMKMDGTQQTHIRNLYANLRHLKKFKGDMVRFNRELEKIRKLRMDILRDNRRIKNRVSVLNTKINRIGHGLQTTNKRLPSYDRKLGVLERNIIPDVGRRLRALETNVDVLNKKHETFNTTPQTVAEGFTPLPIPTVMKNTSIYNVMQKPKNVSKVGENFHMLMNQFESCKNLPQDIRDEVVLILVSKLPDRLKKDLEASVRAAVSVNNESETIKTDKQHEQINEQKTNEGVGMLSSNATQMLNSINIKDNVMSLM</sequence>
<dbReference type="RefSeq" id="YP_009507575.1">
    <property type="nucleotide sequence ID" value="NC_038553.1"/>
</dbReference>
<dbReference type="GeneID" id="37618559"/>
<organismHost>
    <name type="scientific">Heterosigma akashiwo</name>
    <name type="common">Chromophytic alga</name>
    <name type="synonym">Heterosigma carterae</name>
    <dbReference type="NCBI Taxonomy" id="2829"/>
</organismHost>
<feature type="transmembrane region" description="Helical" evidence="1">
    <location>
        <begin position="20"/>
        <end position="38"/>
    </location>
</feature>
<keyword evidence="1" id="KW-1133">Transmembrane helix</keyword>
<keyword evidence="3" id="KW-1185">Reference proteome</keyword>
<evidence type="ECO:0000313" key="3">
    <source>
        <dbReference type="Proteomes" id="UP000232488"/>
    </source>
</evidence>
<evidence type="ECO:0000256" key="1">
    <source>
        <dbReference type="SAM" id="Phobius"/>
    </source>
</evidence>
<name>A0A1C9C5E3_HAV01</name>
<accession>A0A1C9C5E3</accession>